<evidence type="ECO:0000256" key="1">
    <source>
        <dbReference type="SAM" id="MobiDB-lite"/>
    </source>
</evidence>
<feature type="compositionally biased region" description="Polar residues" evidence="1">
    <location>
        <begin position="265"/>
        <end position="285"/>
    </location>
</feature>
<organism evidence="3 4">
    <name type="scientific">Ceutorhynchus assimilis</name>
    <name type="common">cabbage seed weevil</name>
    <dbReference type="NCBI Taxonomy" id="467358"/>
    <lineage>
        <taxon>Eukaryota</taxon>
        <taxon>Metazoa</taxon>
        <taxon>Ecdysozoa</taxon>
        <taxon>Arthropoda</taxon>
        <taxon>Hexapoda</taxon>
        <taxon>Insecta</taxon>
        <taxon>Pterygota</taxon>
        <taxon>Neoptera</taxon>
        <taxon>Endopterygota</taxon>
        <taxon>Coleoptera</taxon>
        <taxon>Polyphaga</taxon>
        <taxon>Cucujiformia</taxon>
        <taxon>Curculionidae</taxon>
        <taxon>Ceutorhynchinae</taxon>
        <taxon>Ceutorhynchus</taxon>
    </lineage>
</organism>
<name>A0A9N9QNT9_9CUCU</name>
<evidence type="ECO:0000313" key="4">
    <source>
        <dbReference type="Proteomes" id="UP001152799"/>
    </source>
</evidence>
<feature type="region of interest" description="Disordered" evidence="1">
    <location>
        <begin position="262"/>
        <end position="292"/>
    </location>
</feature>
<keyword evidence="4" id="KW-1185">Reference proteome</keyword>
<dbReference type="SUPFAM" id="SSF50729">
    <property type="entry name" value="PH domain-like"/>
    <property type="match status" value="1"/>
</dbReference>
<dbReference type="AlphaFoldDB" id="A0A9N9QNT9"/>
<accession>A0A9N9QNT9</accession>
<evidence type="ECO:0000313" key="3">
    <source>
        <dbReference type="EMBL" id="CAG9765710.1"/>
    </source>
</evidence>
<reference evidence="3" key="1">
    <citation type="submission" date="2022-01" db="EMBL/GenBank/DDBJ databases">
        <authorList>
            <person name="King R."/>
        </authorList>
    </citation>
    <scope>NUCLEOTIDE SEQUENCE</scope>
</reference>
<evidence type="ECO:0000259" key="2">
    <source>
        <dbReference type="PROSITE" id="PS50003"/>
    </source>
</evidence>
<sequence length="502" mass="56616">MTENVVKGYLDIKISSKSRRGFTPWRAWQRQWCEIRRKDDIEVGVELKLKSSEDGNILNCVQVPRSATLCRTDSRTKHFAFGVFNLRRTKKALLFLAGCSESDSQEWMISIRRMLSIATYIPVDDYSNFRISLVDTEHSRNAGLLGLYGVLNANAQEIVINDPCTGAPKIGWKWYHFHQFHLQATCEQNDDKKIVVMHTSREFPAGPGQLLLYCREGPQLLRYLISRGQGARFSSGLLCAKRFSRSEGDLCGSRSSVPDSPLCFRSQTGSEDSGVPNSNVSEDNEYSLKSKTESNLVNLGMSEITKTPGGSETEDSYPDLRVPSLEHLKISMPRNESGVSLSSGIYEEIPDDYQSTNQNNHNSLTDLKQLSHIYENPFEMVFDKKLGFFFKAPPLPPRTFTSFTLQRRKEPIEVPPISPCKQRCNTLPAKDLAKISQIFNSNPQSAVESDYVVMSPNKTLERTKKILTENFYVPMSSPVIQLKNKIVEGVYMSMSGNTKKAA</sequence>
<dbReference type="InterPro" id="IPR001849">
    <property type="entry name" value="PH_domain"/>
</dbReference>
<dbReference type="PROSITE" id="PS50003">
    <property type="entry name" value="PH_DOMAIN"/>
    <property type="match status" value="1"/>
</dbReference>
<dbReference type="EMBL" id="OU892279">
    <property type="protein sequence ID" value="CAG9765710.1"/>
    <property type="molecule type" value="Genomic_DNA"/>
</dbReference>
<dbReference type="Gene3D" id="2.30.29.30">
    <property type="entry name" value="Pleckstrin-homology domain (PH domain)/Phosphotyrosine-binding domain (PTB)"/>
    <property type="match status" value="2"/>
</dbReference>
<feature type="domain" description="PH" evidence="2">
    <location>
        <begin position="3"/>
        <end position="116"/>
    </location>
</feature>
<dbReference type="Proteomes" id="UP001152799">
    <property type="component" value="Chromosome 3"/>
</dbReference>
<gene>
    <name evidence="3" type="ORF">CEUTPL_LOCUS6315</name>
</gene>
<protein>
    <recommendedName>
        <fullName evidence="2">PH domain-containing protein</fullName>
    </recommendedName>
</protein>
<dbReference type="OrthoDB" id="6077994at2759"/>
<dbReference type="InterPro" id="IPR011993">
    <property type="entry name" value="PH-like_dom_sf"/>
</dbReference>
<feature type="region of interest" description="Disordered" evidence="1">
    <location>
        <begin position="299"/>
        <end position="318"/>
    </location>
</feature>
<proteinExistence type="predicted"/>